<protein>
    <submittedName>
        <fullName evidence="1">Uncharacterized protein</fullName>
    </submittedName>
</protein>
<reference evidence="1" key="2">
    <citation type="submission" date="2025-08" db="UniProtKB">
        <authorList>
            <consortium name="Ensembl"/>
        </authorList>
    </citation>
    <scope>IDENTIFICATION</scope>
</reference>
<dbReference type="AlphaFoldDB" id="A0A8C4SYA7"/>
<evidence type="ECO:0000313" key="1">
    <source>
        <dbReference type="Ensembl" id="ENSECRP00000021441.1"/>
    </source>
</evidence>
<reference evidence="1" key="3">
    <citation type="submission" date="2025-09" db="UniProtKB">
        <authorList>
            <consortium name="Ensembl"/>
        </authorList>
    </citation>
    <scope>IDENTIFICATION</scope>
</reference>
<organism evidence="1 2">
    <name type="scientific">Erpetoichthys calabaricus</name>
    <name type="common">Rope fish</name>
    <name type="synonym">Calamoichthys calabaricus</name>
    <dbReference type="NCBI Taxonomy" id="27687"/>
    <lineage>
        <taxon>Eukaryota</taxon>
        <taxon>Metazoa</taxon>
        <taxon>Chordata</taxon>
        <taxon>Craniata</taxon>
        <taxon>Vertebrata</taxon>
        <taxon>Euteleostomi</taxon>
        <taxon>Actinopterygii</taxon>
        <taxon>Polypteriformes</taxon>
        <taxon>Polypteridae</taxon>
        <taxon>Erpetoichthys</taxon>
    </lineage>
</organism>
<sequence>MSFKSGSGNFSFDISTKSGLTALYNTPVYEADRVQRAMGGMPEIGPLSHTGVRVTLKDGSQWLIHKGPRFGKSSETVVVDAKHMSSDWKVIETKDFQGSKKVADFVEAGGSNYNIIFDNCHLGSRRMMDQK</sequence>
<name>A0A8C4SYA7_ERPCA</name>
<keyword evidence="2" id="KW-1185">Reference proteome</keyword>
<dbReference type="Proteomes" id="UP000694620">
    <property type="component" value="Chromosome 13"/>
</dbReference>
<evidence type="ECO:0000313" key="2">
    <source>
        <dbReference type="Proteomes" id="UP000694620"/>
    </source>
</evidence>
<reference evidence="1" key="1">
    <citation type="submission" date="2021-06" db="EMBL/GenBank/DDBJ databases">
        <authorList>
            <consortium name="Wellcome Sanger Institute Data Sharing"/>
        </authorList>
    </citation>
    <scope>NUCLEOTIDE SEQUENCE [LARGE SCALE GENOMIC DNA]</scope>
</reference>
<dbReference type="Ensembl" id="ENSECRT00000021906.1">
    <property type="protein sequence ID" value="ENSECRP00000021441.1"/>
    <property type="gene ID" value="ENSECRG00000014469.1"/>
</dbReference>
<proteinExistence type="predicted"/>
<accession>A0A8C4SYA7</accession>
<dbReference type="GeneTree" id="ENSGT00690000103873"/>